<keyword evidence="4" id="KW-0460">Magnesium</keyword>
<dbReference type="Gene3D" id="3.40.50.300">
    <property type="entry name" value="P-loop containing nucleotide triphosphate hydrolases"/>
    <property type="match status" value="1"/>
</dbReference>
<dbReference type="HAMAP" id="MF_00944">
    <property type="entry name" value="YchF_OLA1_ATPase"/>
    <property type="match status" value="1"/>
</dbReference>
<comment type="similarity">
    <text evidence="5">Belongs to the TRAFAC class OBG-HflX-like GTPase superfamily. OBG GTPase family. YchF/OLA1 subfamily.</text>
</comment>
<comment type="function">
    <text evidence="5">ATPase that binds to both the 70S ribosome and the 50S ribosomal subunit in a nucleotide-independent manner.</text>
</comment>
<comment type="caution">
    <text evidence="7">The sequence shown here is derived from an EMBL/GenBank/DDBJ whole genome shotgun (WGS) entry which is preliminary data.</text>
</comment>
<dbReference type="CDD" id="cd01900">
    <property type="entry name" value="YchF"/>
    <property type="match status" value="1"/>
</dbReference>
<dbReference type="InterPro" id="IPR023192">
    <property type="entry name" value="TGS-like_dom_sf"/>
</dbReference>
<dbReference type="GO" id="GO:0005737">
    <property type="term" value="C:cytoplasm"/>
    <property type="evidence" value="ECO:0007669"/>
    <property type="project" value="TreeGrafter"/>
</dbReference>
<dbReference type="GO" id="GO:0043023">
    <property type="term" value="F:ribosomal large subunit binding"/>
    <property type="evidence" value="ECO:0007669"/>
    <property type="project" value="UniProtKB-UniRule"/>
</dbReference>
<keyword evidence="3 5" id="KW-0067">ATP-binding</keyword>
<reference evidence="7 8" key="1">
    <citation type="journal article" date="2016" name="Nat. Commun.">
        <title>Thousands of microbial genomes shed light on interconnected biogeochemical processes in an aquifer system.</title>
        <authorList>
            <person name="Anantharaman K."/>
            <person name="Brown C.T."/>
            <person name="Hug L.A."/>
            <person name="Sharon I."/>
            <person name="Castelle C.J."/>
            <person name="Probst A.J."/>
            <person name="Thomas B.C."/>
            <person name="Singh A."/>
            <person name="Wilkins M.J."/>
            <person name="Karaoz U."/>
            <person name="Brodie E.L."/>
            <person name="Williams K.H."/>
            <person name="Hubbard S.S."/>
            <person name="Banfield J.F."/>
        </authorList>
    </citation>
    <scope>NUCLEOTIDE SEQUENCE [LARGE SCALE GENOMIC DNA]</scope>
</reference>
<dbReference type="GO" id="GO:0005525">
    <property type="term" value="F:GTP binding"/>
    <property type="evidence" value="ECO:0007669"/>
    <property type="project" value="InterPro"/>
</dbReference>
<dbReference type="SUPFAM" id="SSF52540">
    <property type="entry name" value="P-loop containing nucleoside triphosphate hydrolases"/>
    <property type="match status" value="1"/>
</dbReference>
<evidence type="ECO:0000313" key="7">
    <source>
        <dbReference type="EMBL" id="OHA45854.1"/>
    </source>
</evidence>
<dbReference type="InterPro" id="IPR031167">
    <property type="entry name" value="G_OBG"/>
</dbReference>
<protein>
    <recommendedName>
        <fullName evidence="5">Ribosome-binding ATPase YchF</fullName>
    </recommendedName>
</protein>
<dbReference type="PANTHER" id="PTHR23305:SF18">
    <property type="entry name" value="OBG-TYPE G DOMAIN-CONTAINING PROTEIN"/>
    <property type="match status" value="1"/>
</dbReference>
<sequence length="382" mass="41781">MNIKIGIVGLPNVGKSTLFNALTRKAVLCENYPFCTIDPSVGVVAVPDPRLAKLADFSKSGKVIPAVVEFVDIAGLVKGASAGEGLGNKFLTNIRETDAIAEVVRIFEDDNIIHVANKIDPLSDIETINLELILADLQSVTKRLGSLASEIKKGSKIAVIENSALEKIKKVLEDGKLASTAVLEEAELAEAKKLCLLTMKPILYVLNNSSTHSTSSGQAGSLQENLRGQDPRWIALLNFFKETDSKYVIVDAGIENELKDFEGKEKTEMRQALQSDIHHGVSKEDGINDLIKAGYDLLGLLTYFTTGEDETRAWTIKKGWTAPEAGTAIHMDFKEKFIRAEVIPWDKLLEAGSLGQARERGLIRTEGKDYLVKDGDVIEFKI</sequence>
<dbReference type="EMBL" id="MHSQ01000040">
    <property type="protein sequence ID" value="OHA45854.1"/>
    <property type="molecule type" value="Genomic_DNA"/>
</dbReference>
<feature type="binding site" evidence="5">
    <location>
        <begin position="12"/>
        <end position="17"/>
    </location>
    <ligand>
        <name>ATP</name>
        <dbReference type="ChEBI" id="CHEBI:30616"/>
    </ligand>
</feature>
<evidence type="ECO:0000256" key="2">
    <source>
        <dbReference type="ARBA" id="ARBA00022741"/>
    </source>
</evidence>
<dbReference type="NCBIfam" id="TIGR00092">
    <property type="entry name" value="redox-regulated ATPase YchF"/>
    <property type="match status" value="1"/>
</dbReference>
<dbReference type="Gene3D" id="1.10.150.300">
    <property type="entry name" value="TGS-like domain"/>
    <property type="match status" value="1"/>
</dbReference>
<feature type="domain" description="OBG-type G" evidence="6">
    <location>
        <begin position="3"/>
        <end position="270"/>
    </location>
</feature>
<dbReference type="PIRSF" id="PIRSF006641">
    <property type="entry name" value="CHP00092"/>
    <property type="match status" value="1"/>
</dbReference>
<dbReference type="InterPro" id="IPR004396">
    <property type="entry name" value="ATPase_YchF/OLA1"/>
</dbReference>
<dbReference type="InterPro" id="IPR027417">
    <property type="entry name" value="P-loop_NTPase"/>
</dbReference>
<dbReference type="GO" id="GO:0016887">
    <property type="term" value="F:ATP hydrolysis activity"/>
    <property type="evidence" value="ECO:0007669"/>
    <property type="project" value="UniProtKB-UniRule"/>
</dbReference>
<evidence type="ECO:0000256" key="3">
    <source>
        <dbReference type="ARBA" id="ARBA00022840"/>
    </source>
</evidence>
<dbReference type="FunFam" id="1.10.150.300:FF:000001">
    <property type="entry name" value="Ribosome-binding ATPase YchF"/>
    <property type="match status" value="1"/>
</dbReference>
<accession>A0A1G2PBZ9</accession>
<evidence type="ECO:0000256" key="5">
    <source>
        <dbReference type="HAMAP-Rule" id="MF_00944"/>
    </source>
</evidence>
<proteinExistence type="inferred from homology"/>
<dbReference type="FunFam" id="3.10.20.30:FF:000001">
    <property type="entry name" value="Ribosome-binding ATPase YchF"/>
    <property type="match status" value="1"/>
</dbReference>
<dbReference type="InterPro" id="IPR012676">
    <property type="entry name" value="TGS-like"/>
</dbReference>
<dbReference type="InterPro" id="IPR012675">
    <property type="entry name" value="Beta-grasp_dom_sf"/>
</dbReference>
<organism evidence="7 8">
    <name type="scientific">Candidatus Taylorbacteria bacterium RIFOXYD2_FULL_36_9</name>
    <dbReference type="NCBI Taxonomy" id="1802338"/>
    <lineage>
        <taxon>Bacteria</taxon>
        <taxon>Candidatus Tayloriibacteriota</taxon>
    </lineage>
</organism>
<dbReference type="GO" id="GO:0005524">
    <property type="term" value="F:ATP binding"/>
    <property type="evidence" value="ECO:0007669"/>
    <property type="project" value="UniProtKB-UniRule"/>
</dbReference>
<name>A0A1G2PBZ9_9BACT</name>
<dbReference type="Pfam" id="PF06071">
    <property type="entry name" value="YchF-GTPase_C"/>
    <property type="match status" value="1"/>
</dbReference>
<evidence type="ECO:0000313" key="8">
    <source>
        <dbReference type="Proteomes" id="UP000176965"/>
    </source>
</evidence>
<dbReference type="Gene3D" id="3.10.20.30">
    <property type="match status" value="1"/>
</dbReference>
<dbReference type="Proteomes" id="UP000176965">
    <property type="component" value="Unassembled WGS sequence"/>
</dbReference>
<keyword evidence="1" id="KW-0479">Metal-binding</keyword>
<dbReference type="SUPFAM" id="SSF81271">
    <property type="entry name" value="TGS-like"/>
    <property type="match status" value="1"/>
</dbReference>
<dbReference type="PANTHER" id="PTHR23305">
    <property type="entry name" value="OBG GTPASE FAMILY"/>
    <property type="match status" value="1"/>
</dbReference>
<evidence type="ECO:0000259" key="6">
    <source>
        <dbReference type="PROSITE" id="PS51710"/>
    </source>
</evidence>
<dbReference type="InterPro" id="IPR013029">
    <property type="entry name" value="YchF_C"/>
</dbReference>
<dbReference type="STRING" id="1802338.A2541_02420"/>
<evidence type="ECO:0000256" key="4">
    <source>
        <dbReference type="ARBA" id="ARBA00022842"/>
    </source>
</evidence>
<gene>
    <name evidence="5" type="primary">ychF</name>
    <name evidence="7" type="ORF">A2541_02420</name>
</gene>
<dbReference type="InterPro" id="IPR006073">
    <property type="entry name" value="GTP-bd"/>
</dbReference>
<dbReference type="PRINTS" id="PR00326">
    <property type="entry name" value="GTP1OBG"/>
</dbReference>
<dbReference type="AlphaFoldDB" id="A0A1G2PBZ9"/>
<dbReference type="PROSITE" id="PS51710">
    <property type="entry name" value="G_OBG"/>
    <property type="match status" value="1"/>
</dbReference>
<dbReference type="InterPro" id="IPR041706">
    <property type="entry name" value="YchF_N"/>
</dbReference>
<dbReference type="Pfam" id="PF01926">
    <property type="entry name" value="MMR_HSR1"/>
    <property type="match status" value="1"/>
</dbReference>
<evidence type="ECO:0000256" key="1">
    <source>
        <dbReference type="ARBA" id="ARBA00022723"/>
    </source>
</evidence>
<dbReference type="GO" id="GO:0046872">
    <property type="term" value="F:metal ion binding"/>
    <property type="evidence" value="ECO:0007669"/>
    <property type="project" value="UniProtKB-KW"/>
</dbReference>
<keyword evidence="2 5" id="KW-0547">Nucleotide-binding</keyword>